<comment type="caution">
    <text evidence="3">The sequence shown here is derived from an EMBL/GenBank/DDBJ whole genome shotgun (WGS) entry which is preliminary data.</text>
</comment>
<keyword evidence="4" id="KW-1185">Reference proteome</keyword>
<dbReference type="PANTHER" id="PTHR42852">
    <property type="entry name" value="THIOL:DISULFIDE INTERCHANGE PROTEIN DSBE"/>
    <property type="match status" value="1"/>
</dbReference>
<feature type="domain" description="Thioredoxin" evidence="2">
    <location>
        <begin position="107"/>
        <end position="246"/>
    </location>
</feature>
<gene>
    <name evidence="3" type="ORF">HNQ88_001491</name>
</gene>
<name>A0AAE3XM24_9BACT</name>
<dbReference type="AlphaFoldDB" id="A0AAE3XM24"/>
<dbReference type="InterPro" id="IPR019734">
    <property type="entry name" value="TPR_rpt"/>
</dbReference>
<proteinExistence type="predicted"/>
<dbReference type="Proteomes" id="UP001185092">
    <property type="component" value="Unassembled WGS sequence"/>
</dbReference>
<sequence>MKTTFATILANDNKTSVEASKLSDGKLWIKESELKASTGYELKSSGICYPELDICIPAHQQGWTQSIDNEKWINVSAISQYLGQACVNNKDKSIWSLGILPERRSKMLESNLAPDFSMLDIHGETVTLSKLKGKKVLIVTWATWCGCRFDLKSWQKIYEELNDPNFEIICVAQDSQGEEVARKWFVDAKATFKCIVDPSHKISSLFGWVNVPTGAWIDENGKIVRVNEAAYAQEHEIKNLVSTTKFGSNAFGDATKKWVKFGLTDDIKQSQEKLSLNTRMQNAEDFKALAHFKLGLHLLQIGHKQEAEQHFDAARKLAPDNWNIQRQSWTFKGTLHAIKSWNRITRANAESDQKWTYYQPMDLANASTRRTTRIEFIWEKWADKCKNLFKS</sequence>
<reference evidence="3" key="1">
    <citation type="submission" date="2023-07" db="EMBL/GenBank/DDBJ databases">
        <title>Genomic Encyclopedia of Type Strains, Phase IV (KMG-IV): sequencing the most valuable type-strain genomes for metagenomic binning, comparative biology and taxonomic classification.</title>
        <authorList>
            <person name="Goeker M."/>
        </authorList>
    </citation>
    <scope>NUCLEOTIDE SEQUENCE</scope>
    <source>
        <strain evidence="3">DSM 26174</strain>
    </source>
</reference>
<dbReference type="SUPFAM" id="SSF48452">
    <property type="entry name" value="TPR-like"/>
    <property type="match status" value="1"/>
</dbReference>
<evidence type="ECO:0000256" key="1">
    <source>
        <dbReference type="PROSITE-ProRule" id="PRU00339"/>
    </source>
</evidence>
<dbReference type="RefSeq" id="WP_309937966.1">
    <property type="nucleotide sequence ID" value="NZ_AP025305.1"/>
</dbReference>
<dbReference type="InterPro" id="IPR011990">
    <property type="entry name" value="TPR-like_helical_dom_sf"/>
</dbReference>
<dbReference type="PANTHER" id="PTHR42852:SF13">
    <property type="entry name" value="PROTEIN DIPZ"/>
    <property type="match status" value="1"/>
</dbReference>
<dbReference type="CDD" id="cd02966">
    <property type="entry name" value="TlpA_like_family"/>
    <property type="match status" value="1"/>
</dbReference>
<dbReference type="SUPFAM" id="SSF52833">
    <property type="entry name" value="Thioredoxin-like"/>
    <property type="match status" value="1"/>
</dbReference>
<dbReference type="Gene3D" id="3.40.30.10">
    <property type="entry name" value="Glutaredoxin"/>
    <property type="match status" value="1"/>
</dbReference>
<evidence type="ECO:0000313" key="3">
    <source>
        <dbReference type="EMBL" id="MDR6238454.1"/>
    </source>
</evidence>
<keyword evidence="1" id="KW-0802">TPR repeat</keyword>
<dbReference type="PROSITE" id="PS50005">
    <property type="entry name" value="TPR"/>
    <property type="match status" value="1"/>
</dbReference>
<feature type="repeat" description="TPR" evidence="1">
    <location>
        <begin position="288"/>
        <end position="321"/>
    </location>
</feature>
<evidence type="ECO:0000259" key="2">
    <source>
        <dbReference type="PROSITE" id="PS51352"/>
    </source>
</evidence>
<protein>
    <submittedName>
        <fullName evidence="3">Peroxiredoxin</fullName>
    </submittedName>
</protein>
<dbReference type="GO" id="GO:0006950">
    <property type="term" value="P:response to stress"/>
    <property type="evidence" value="ECO:0007669"/>
    <property type="project" value="UniProtKB-ARBA"/>
</dbReference>
<dbReference type="PROSITE" id="PS51352">
    <property type="entry name" value="THIOREDOXIN_2"/>
    <property type="match status" value="1"/>
</dbReference>
<evidence type="ECO:0000313" key="4">
    <source>
        <dbReference type="Proteomes" id="UP001185092"/>
    </source>
</evidence>
<accession>A0AAE3XM24</accession>
<dbReference type="Pfam" id="PF00578">
    <property type="entry name" value="AhpC-TSA"/>
    <property type="match status" value="1"/>
</dbReference>
<dbReference type="InterPro" id="IPR036249">
    <property type="entry name" value="Thioredoxin-like_sf"/>
</dbReference>
<dbReference type="EMBL" id="JAVDQD010000002">
    <property type="protein sequence ID" value="MDR6238454.1"/>
    <property type="molecule type" value="Genomic_DNA"/>
</dbReference>
<dbReference type="InterPro" id="IPR000866">
    <property type="entry name" value="AhpC/TSA"/>
</dbReference>
<dbReference type="GO" id="GO:0016491">
    <property type="term" value="F:oxidoreductase activity"/>
    <property type="evidence" value="ECO:0007669"/>
    <property type="project" value="InterPro"/>
</dbReference>
<dbReference type="InterPro" id="IPR013766">
    <property type="entry name" value="Thioredoxin_domain"/>
</dbReference>
<dbReference type="GO" id="GO:0016209">
    <property type="term" value="F:antioxidant activity"/>
    <property type="evidence" value="ECO:0007669"/>
    <property type="project" value="InterPro"/>
</dbReference>
<organism evidence="3 4">
    <name type="scientific">Aureibacter tunicatorum</name>
    <dbReference type="NCBI Taxonomy" id="866807"/>
    <lineage>
        <taxon>Bacteria</taxon>
        <taxon>Pseudomonadati</taxon>
        <taxon>Bacteroidota</taxon>
        <taxon>Cytophagia</taxon>
        <taxon>Cytophagales</taxon>
        <taxon>Persicobacteraceae</taxon>
        <taxon>Aureibacter</taxon>
    </lineage>
</organism>
<dbReference type="InterPro" id="IPR050553">
    <property type="entry name" value="Thioredoxin_ResA/DsbE_sf"/>
</dbReference>